<keyword evidence="2" id="KW-1133">Transmembrane helix</keyword>
<name>A0ABP7VFC3_9ACTN</name>
<reference evidence="4" key="1">
    <citation type="journal article" date="2019" name="Int. J. Syst. Evol. Microbiol.">
        <title>The Global Catalogue of Microorganisms (GCM) 10K type strain sequencing project: providing services to taxonomists for standard genome sequencing and annotation.</title>
        <authorList>
            <consortium name="The Broad Institute Genomics Platform"/>
            <consortium name="The Broad Institute Genome Sequencing Center for Infectious Disease"/>
            <person name="Wu L."/>
            <person name="Ma J."/>
        </authorList>
    </citation>
    <scope>NUCLEOTIDE SEQUENCE [LARGE SCALE GENOMIC DNA]</scope>
    <source>
        <strain evidence="4">JCM 16702</strain>
    </source>
</reference>
<feature type="region of interest" description="Disordered" evidence="1">
    <location>
        <begin position="1"/>
        <end position="23"/>
    </location>
</feature>
<protein>
    <recommendedName>
        <fullName evidence="5">Glycosyltransferase RgtA/B/C/D-like domain-containing protein</fullName>
    </recommendedName>
</protein>
<feature type="compositionally biased region" description="Basic and acidic residues" evidence="1">
    <location>
        <begin position="1"/>
        <end position="15"/>
    </location>
</feature>
<feature type="transmembrane region" description="Helical" evidence="2">
    <location>
        <begin position="231"/>
        <end position="256"/>
    </location>
</feature>
<evidence type="ECO:0000256" key="2">
    <source>
        <dbReference type="SAM" id="Phobius"/>
    </source>
</evidence>
<feature type="transmembrane region" description="Helical" evidence="2">
    <location>
        <begin position="318"/>
        <end position="339"/>
    </location>
</feature>
<evidence type="ECO:0008006" key="5">
    <source>
        <dbReference type="Google" id="ProtNLM"/>
    </source>
</evidence>
<evidence type="ECO:0000313" key="4">
    <source>
        <dbReference type="Proteomes" id="UP001500683"/>
    </source>
</evidence>
<accession>A0ABP7VFC3</accession>
<evidence type="ECO:0000256" key="1">
    <source>
        <dbReference type="SAM" id="MobiDB-lite"/>
    </source>
</evidence>
<dbReference type="Proteomes" id="UP001500683">
    <property type="component" value="Unassembled WGS sequence"/>
</dbReference>
<sequence length="491" mass="54645">MNTSYADEKNPRSRPGDTAPAATATATRSALARARTALIWVVLGWTAGMERLDDNSFLTHLRTGRWILDHGVPHSDIYSYTVPGTRWVAQSWLVEVLYAGIAESVGPTGIRVLCGMLGAASAYLAYRLADRAAGGRGRTVVVLVPALYVSSLYWVERPLFVGVLAFLALVWIVEIPDLAAGRRPLIALPVLMWLWVNSHGSFALGFAYLALHLLGRWADGHAPWKDRERRLLQATGLAFAACFLNPYGAGLVLFPVELLTRGEALQYVHEWKSPDFRTLAGMAFAAWIVVFVAVLALARARPTRRDVLVSLPFLLLGLWAMRNAAVASLVGLPIAARLLPAAPPPARRPRLDVALITAVVLLVVPLTRGDLAQPPFDLSKYPVAAMRAVEGQGLLGRRLFTTPAWSGYVIHRYWPRQRVFMDDRFDMYPTAFTVNYWKVRHGDARWRATFERYRVEVVVWETGASLTEILSASPSWRVLYRDRLATVLVRR</sequence>
<feature type="transmembrane region" description="Helical" evidence="2">
    <location>
        <begin position="192"/>
        <end position="211"/>
    </location>
</feature>
<keyword evidence="2" id="KW-0812">Transmembrane</keyword>
<keyword evidence="4" id="KW-1185">Reference proteome</keyword>
<feature type="transmembrane region" description="Helical" evidence="2">
    <location>
        <begin position="276"/>
        <end position="298"/>
    </location>
</feature>
<dbReference type="EMBL" id="BAAAZG010000010">
    <property type="protein sequence ID" value="GAA4066145.1"/>
    <property type="molecule type" value="Genomic_DNA"/>
</dbReference>
<comment type="caution">
    <text evidence="3">The sequence shown here is derived from an EMBL/GenBank/DDBJ whole genome shotgun (WGS) entry which is preliminary data.</text>
</comment>
<dbReference type="RefSeq" id="WP_344944297.1">
    <property type="nucleotide sequence ID" value="NZ_BAAAZG010000010.1"/>
</dbReference>
<feature type="transmembrane region" description="Helical" evidence="2">
    <location>
        <begin position="161"/>
        <end position="180"/>
    </location>
</feature>
<gene>
    <name evidence="3" type="ORF">GCM10022214_20550</name>
</gene>
<proteinExistence type="predicted"/>
<evidence type="ECO:0000313" key="3">
    <source>
        <dbReference type="EMBL" id="GAA4066145.1"/>
    </source>
</evidence>
<keyword evidence="2" id="KW-0472">Membrane</keyword>
<organism evidence="3 4">
    <name type="scientific">Actinomadura miaoliensis</name>
    <dbReference type="NCBI Taxonomy" id="430685"/>
    <lineage>
        <taxon>Bacteria</taxon>
        <taxon>Bacillati</taxon>
        <taxon>Actinomycetota</taxon>
        <taxon>Actinomycetes</taxon>
        <taxon>Streptosporangiales</taxon>
        <taxon>Thermomonosporaceae</taxon>
        <taxon>Actinomadura</taxon>
    </lineage>
</organism>